<keyword evidence="2" id="KW-1185">Reference proteome</keyword>
<name>A0A9P8CPL5_9HYPO</name>
<reference evidence="1" key="1">
    <citation type="journal article" date="2021" name="IMA Fungus">
        <title>Genomic characterization of three marine fungi, including Emericellopsis atlantica sp. nov. with signatures of a generalist lifestyle and marine biomass degradation.</title>
        <authorList>
            <person name="Hagestad O.C."/>
            <person name="Hou L."/>
            <person name="Andersen J.H."/>
            <person name="Hansen E.H."/>
            <person name="Altermark B."/>
            <person name="Li C."/>
            <person name="Kuhnert E."/>
            <person name="Cox R.J."/>
            <person name="Crous P.W."/>
            <person name="Spatafora J.W."/>
            <person name="Lail K."/>
            <person name="Amirebrahimi M."/>
            <person name="Lipzen A."/>
            <person name="Pangilinan J."/>
            <person name="Andreopoulos W."/>
            <person name="Hayes R.D."/>
            <person name="Ng V."/>
            <person name="Grigoriev I.V."/>
            <person name="Jackson S.A."/>
            <person name="Sutton T.D.S."/>
            <person name="Dobson A.D.W."/>
            <person name="Rama T."/>
        </authorList>
    </citation>
    <scope>NUCLEOTIDE SEQUENCE</scope>
    <source>
        <strain evidence="1">TS7</strain>
    </source>
</reference>
<accession>A0A9P8CPL5</accession>
<organism evidence="1 2">
    <name type="scientific">Emericellopsis atlantica</name>
    <dbReference type="NCBI Taxonomy" id="2614577"/>
    <lineage>
        <taxon>Eukaryota</taxon>
        <taxon>Fungi</taxon>
        <taxon>Dikarya</taxon>
        <taxon>Ascomycota</taxon>
        <taxon>Pezizomycotina</taxon>
        <taxon>Sordariomycetes</taxon>
        <taxon>Hypocreomycetidae</taxon>
        <taxon>Hypocreales</taxon>
        <taxon>Bionectriaceae</taxon>
        <taxon>Emericellopsis</taxon>
    </lineage>
</organism>
<dbReference type="GeneID" id="70296931"/>
<evidence type="ECO:0000313" key="1">
    <source>
        <dbReference type="EMBL" id="KAG9254250.1"/>
    </source>
</evidence>
<sequence length="265" mass="30304">MSLEQELLAIIDKELAQRPRARGFKDFHSNGLPILDDPAAIKRYRAEAEAPELVENDVPSSFYTHVPPGSVALFSRNDGRRPFRFMQHFLPERHVFHWNVSQVHSVCKSLARKQWRAVMQVKNRGPDINTQLYDYFDSYDLYHCGAVNLANVLAGISNMDLSNLQRVEDSLKIAVHSWVCSWASQPGNAYKLLHFPAPAVPITACLPQHDSGFDLHRLLTDEVHGRLKEALTEQKRLLVEWHMGLHGPQRDEPDVDPNMVWIRDG</sequence>
<dbReference type="EMBL" id="MU251255">
    <property type="protein sequence ID" value="KAG9254250.1"/>
    <property type="molecule type" value="Genomic_DNA"/>
</dbReference>
<dbReference type="RefSeq" id="XP_046118174.1">
    <property type="nucleotide sequence ID" value="XM_046266028.1"/>
</dbReference>
<comment type="caution">
    <text evidence="1">The sequence shown here is derived from an EMBL/GenBank/DDBJ whole genome shotgun (WGS) entry which is preliminary data.</text>
</comment>
<gene>
    <name evidence="1" type="ORF">F5Z01DRAFT_687867</name>
</gene>
<dbReference type="Proteomes" id="UP000887229">
    <property type="component" value="Unassembled WGS sequence"/>
</dbReference>
<protein>
    <submittedName>
        <fullName evidence="1">Uncharacterized protein</fullName>
    </submittedName>
</protein>
<proteinExistence type="predicted"/>
<dbReference type="AlphaFoldDB" id="A0A9P8CPL5"/>
<evidence type="ECO:0000313" key="2">
    <source>
        <dbReference type="Proteomes" id="UP000887229"/>
    </source>
</evidence>
<dbReference type="OrthoDB" id="3941926at2759"/>